<dbReference type="Proteomes" id="UP000662572">
    <property type="component" value="Unassembled WGS sequence"/>
</dbReference>
<feature type="chain" id="PRO_5038125070" evidence="2">
    <location>
        <begin position="22"/>
        <end position="650"/>
    </location>
</feature>
<keyword evidence="1" id="KW-0378">Hydrolase</keyword>
<organism evidence="4 5">
    <name type="scientific">Asticcacaulis endophyticus</name>
    <dbReference type="NCBI Taxonomy" id="1395890"/>
    <lineage>
        <taxon>Bacteria</taxon>
        <taxon>Pseudomonadati</taxon>
        <taxon>Pseudomonadota</taxon>
        <taxon>Alphaproteobacteria</taxon>
        <taxon>Caulobacterales</taxon>
        <taxon>Caulobacteraceae</taxon>
        <taxon>Asticcacaulis</taxon>
    </lineage>
</organism>
<feature type="signal peptide" evidence="2">
    <location>
        <begin position="1"/>
        <end position="21"/>
    </location>
</feature>
<evidence type="ECO:0000259" key="3">
    <source>
        <dbReference type="Pfam" id="PF03629"/>
    </source>
</evidence>
<feature type="domain" description="Sialate O-acetylesterase" evidence="3">
    <location>
        <begin position="111"/>
        <end position="216"/>
    </location>
</feature>
<evidence type="ECO:0000256" key="2">
    <source>
        <dbReference type="SAM" id="SignalP"/>
    </source>
</evidence>
<keyword evidence="2" id="KW-0732">Signal</keyword>
<dbReference type="Gene3D" id="2.60.40.10">
    <property type="entry name" value="Immunoglobulins"/>
    <property type="match status" value="1"/>
</dbReference>
<dbReference type="PANTHER" id="PTHR22901">
    <property type="entry name" value="SIALATE O-ACETYLESTERASE"/>
    <property type="match status" value="1"/>
</dbReference>
<proteinExistence type="predicted"/>
<protein>
    <submittedName>
        <fullName evidence="4">9-O-acetylesterase</fullName>
    </submittedName>
</protein>
<gene>
    <name evidence="4" type="ORF">GCM10011273_20910</name>
</gene>
<dbReference type="InterPro" id="IPR013783">
    <property type="entry name" value="Ig-like_fold"/>
</dbReference>
<accession>A0A918UUN0</accession>
<evidence type="ECO:0000313" key="5">
    <source>
        <dbReference type="Proteomes" id="UP000662572"/>
    </source>
</evidence>
<feature type="domain" description="Sialate O-acetylesterase" evidence="3">
    <location>
        <begin position="419"/>
        <end position="518"/>
    </location>
</feature>
<comment type="caution">
    <text evidence="4">The sequence shown here is derived from an EMBL/GenBank/DDBJ whole genome shotgun (WGS) entry which is preliminary data.</text>
</comment>
<dbReference type="AlphaFoldDB" id="A0A918UUN0"/>
<reference evidence="4" key="1">
    <citation type="journal article" date="2014" name="Int. J. Syst. Evol. Microbiol.">
        <title>Complete genome sequence of Corynebacterium casei LMG S-19264T (=DSM 44701T), isolated from a smear-ripened cheese.</title>
        <authorList>
            <consortium name="US DOE Joint Genome Institute (JGI-PGF)"/>
            <person name="Walter F."/>
            <person name="Albersmeier A."/>
            <person name="Kalinowski J."/>
            <person name="Ruckert C."/>
        </authorList>
    </citation>
    <scope>NUCLEOTIDE SEQUENCE</scope>
    <source>
        <strain evidence="4">KCTC 32296</strain>
    </source>
</reference>
<dbReference type="RefSeq" id="WP_189486384.1">
    <property type="nucleotide sequence ID" value="NZ_BMZB01000002.1"/>
</dbReference>
<dbReference type="GO" id="GO:0001681">
    <property type="term" value="F:sialate O-acetylesterase activity"/>
    <property type="evidence" value="ECO:0007669"/>
    <property type="project" value="InterPro"/>
</dbReference>
<keyword evidence="5" id="KW-1185">Reference proteome</keyword>
<sequence>MKFAAIAGTLCAVLMSLPAGAQTPSNPPLLAEMFQDHAVLQRDRAVPIWGQAAPNEAVTVKLGAQTLTARADAKGQWRGSFPATPAGGPYTLEVVTASGAKQTARDMVFGDVFLCSGQSNMEWNVQGTIGSQGAIATSKDDAIRMMTVAKTQSLTPSDKFLSPVHWQVASPETVPNWSAVCYYYARELKRTINVPVGLINASWGGSNIRPWMSEKALRDNGGYNDQLDLITFYARDASAGTTRWGAGFETWWAANVGEGKPWAVTAKSLASWDKVPDISKNWEQWGLGEFTAYNGGLWYAATVKLTAAQAKGATTLNLGTIDEIDQTWVNGKPAGYTSGAGTPRVYKLPTGALKAGDNTIVINAVDTWGAGGVYGDGPRNLSFADGTTVALTDWRFQRVAKTVPQPPRAPWDATGGLMTLYNAMIAPIGPYGLKGALWYQGESNAGEADSYARLLGGMMKDWRGQFGPDLSFLIVQLANYGARPTQPVESGWARLQDQQRLAVARDGNAALAVTIDIGDPNDIHPLDKNTVGKRLARGARALIYKENIAPSGPQPQSATRAGDMVTVTFTDIDGGLISYSTDKPISFELCDSNRGPCTYAAAQLSGNSVTLKALNAATAQYVRYCWADSPTCTLYDRAGLPAGPFEIVIK</sequence>
<reference evidence="4" key="2">
    <citation type="submission" date="2020-09" db="EMBL/GenBank/DDBJ databases">
        <authorList>
            <person name="Sun Q."/>
            <person name="Kim S."/>
        </authorList>
    </citation>
    <scope>NUCLEOTIDE SEQUENCE</scope>
    <source>
        <strain evidence="4">KCTC 32296</strain>
    </source>
</reference>
<dbReference type="InterPro" id="IPR008979">
    <property type="entry name" value="Galactose-bd-like_sf"/>
</dbReference>
<evidence type="ECO:0000313" key="4">
    <source>
        <dbReference type="EMBL" id="GGZ34303.1"/>
    </source>
</evidence>
<dbReference type="InterPro" id="IPR005181">
    <property type="entry name" value="SASA"/>
</dbReference>
<dbReference type="GO" id="GO:0005975">
    <property type="term" value="P:carbohydrate metabolic process"/>
    <property type="evidence" value="ECO:0007669"/>
    <property type="project" value="TreeGrafter"/>
</dbReference>
<name>A0A918UUN0_9CAUL</name>
<dbReference type="InterPro" id="IPR039329">
    <property type="entry name" value="SIAE"/>
</dbReference>
<dbReference type="InterPro" id="IPR036514">
    <property type="entry name" value="SGNH_hydro_sf"/>
</dbReference>
<evidence type="ECO:0000256" key="1">
    <source>
        <dbReference type="ARBA" id="ARBA00022801"/>
    </source>
</evidence>
<dbReference type="Gene3D" id="3.40.50.1110">
    <property type="entry name" value="SGNH hydrolase"/>
    <property type="match status" value="2"/>
</dbReference>
<dbReference type="PANTHER" id="PTHR22901:SF0">
    <property type="entry name" value="SIALATE O-ACETYLESTERASE"/>
    <property type="match status" value="1"/>
</dbReference>
<dbReference type="Pfam" id="PF03629">
    <property type="entry name" value="SASA"/>
    <property type="match status" value="2"/>
</dbReference>
<dbReference type="SUPFAM" id="SSF49785">
    <property type="entry name" value="Galactose-binding domain-like"/>
    <property type="match status" value="1"/>
</dbReference>
<dbReference type="Gene3D" id="2.60.120.260">
    <property type="entry name" value="Galactose-binding domain-like"/>
    <property type="match status" value="1"/>
</dbReference>
<dbReference type="SUPFAM" id="SSF52266">
    <property type="entry name" value="SGNH hydrolase"/>
    <property type="match status" value="1"/>
</dbReference>
<dbReference type="EMBL" id="BMZB01000002">
    <property type="protein sequence ID" value="GGZ34303.1"/>
    <property type="molecule type" value="Genomic_DNA"/>
</dbReference>